<dbReference type="EMBL" id="AAOH01000001">
    <property type="protein sequence ID" value="EAR30486.1"/>
    <property type="molecule type" value="Genomic_DNA"/>
</dbReference>
<protein>
    <recommendedName>
        <fullName evidence="4">FTR1 family iron permease</fullName>
    </recommendedName>
</protein>
<dbReference type="STRING" id="87626.PTD2_02916"/>
<dbReference type="RefSeq" id="WP_009836784.1">
    <property type="nucleotide sequence ID" value="NZ_AAOH01000001.1"/>
</dbReference>
<keyword evidence="1" id="KW-0812">Transmembrane</keyword>
<comment type="caution">
    <text evidence="2">The sequence shown here is derived from an EMBL/GenBank/DDBJ whole genome shotgun (WGS) entry which is preliminary data.</text>
</comment>
<evidence type="ECO:0000256" key="1">
    <source>
        <dbReference type="SAM" id="Phobius"/>
    </source>
</evidence>
<reference evidence="2 3" key="1">
    <citation type="submission" date="2006-02" db="EMBL/GenBank/DDBJ databases">
        <authorList>
            <person name="Moran M.A."/>
            <person name="Kjelleberg S."/>
            <person name="Egan S."/>
            <person name="Saunders N."/>
            <person name="Thomas T."/>
            <person name="Ferriera S."/>
            <person name="Johnson J."/>
            <person name="Kravitz S."/>
            <person name="Halpern A."/>
            <person name="Remington K."/>
            <person name="Beeson K."/>
            <person name="Tran B."/>
            <person name="Rogers Y.-H."/>
            <person name="Friedman R."/>
            <person name="Venter J.C."/>
        </authorList>
    </citation>
    <scope>NUCLEOTIDE SEQUENCE [LARGE SCALE GENOMIC DNA]</scope>
    <source>
        <strain evidence="2 3">D2</strain>
    </source>
</reference>
<dbReference type="Proteomes" id="UP000006201">
    <property type="component" value="Unassembled WGS sequence"/>
</dbReference>
<sequence>MLLNTVIIALSDALPIFILLVINLVYAERYLTTQLAQRFTYTYLWFVYMSALLGIIAGGVYVYFSVDLSELFDNTGLELSAIVLRLLIYSCGIAALSVRPIHGNGALYALVLLNLSWIFAIALNGSNFFIYMVGYWSQVDALQSLVIGAVLGLGVCISFSILFYFLLRHVTRKSTPIILIMLCLHLSGQALPAMNLLVQIDIFNATEIMWDWSQFIEEDSEVGRLFKALIGYEARPSQMEVVCYLLFSLTPVMMLWRKTMDPRPEVLQ</sequence>
<gene>
    <name evidence="2" type="ORF">PTD2_02916</name>
</gene>
<keyword evidence="1" id="KW-0472">Membrane</keyword>
<dbReference type="HOGENOM" id="CLU_077905_1_0_6"/>
<feature type="transmembrane region" description="Helical" evidence="1">
    <location>
        <begin position="6"/>
        <end position="27"/>
    </location>
</feature>
<organism evidence="2 3">
    <name type="scientific">Pseudoalteromonas tunicata D2</name>
    <dbReference type="NCBI Taxonomy" id="87626"/>
    <lineage>
        <taxon>Bacteria</taxon>
        <taxon>Pseudomonadati</taxon>
        <taxon>Pseudomonadota</taxon>
        <taxon>Gammaproteobacteria</taxon>
        <taxon>Alteromonadales</taxon>
        <taxon>Pseudoalteromonadaceae</taxon>
        <taxon>Pseudoalteromonas</taxon>
    </lineage>
</organism>
<dbReference type="OrthoDB" id="5764104at2"/>
<feature type="transmembrane region" description="Helical" evidence="1">
    <location>
        <begin position="39"/>
        <end position="64"/>
    </location>
</feature>
<keyword evidence="1" id="KW-1133">Transmembrane helix</keyword>
<dbReference type="eggNOG" id="COG0672">
    <property type="taxonomic scope" value="Bacteria"/>
</dbReference>
<evidence type="ECO:0000313" key="3">
    <source>
        <dbReference type="Proteomes" id="UP000006201"/>
    </source>
</evidence>
<keyword evidence="3" id="KW-1185">Reference proteome</keyword>
<name>A4C4K4_9GAMM</name>
<feature type="transmembrane region" description="Helical" evidence="1">
    <location>
        <begin position="76"/>
        <end position="96"/>
    </location>
</feature>
<accession>A4C4K4</accession>
<feature type="transmembrane region" description="Helical" evidence="1">
    <location>
        <begin position="108"/>
        <end position="133"/>
    </location>
</feature>
<feature type="transmembrane region" description="Helical" evidence="1">
    <location>
        <begin position="145"/>
        <end position="167"/>
    </location>
</feature>
<evidence type="ECO:0000313" key="2">
    <source>
        <dbReference type="EMBL" id="EAR30486.1"/>
    </source>
</evidence>
<dbReference type="AlphaFoldDB" id="A4C4K4"/>
<evidence type="ECO:0008006" key="4">
    <source>
        <dbReference type="Google" id="ProtNLM"/>
    </source>
</evidence>
<proteinExistence type="predicted"/>